<evidence type="ECO:0000313" key="5">
    <source>
        <dbReference type="Proteomes" id="UP001491310"/>
    </source>
</evidence>
<feature type="region of interest" description="Disordered" evidence="2">
    <location>
        <begin position="1"/>
        <end position="36"/>
    </location>
</feature>
<proteinExistence type="predicted"/>
<gene>
    <name evidence="4" type="ORF">WJX75_003764</name>
</gene>
<feature type="region of interest" description="Disordered" evidence="2">
    <location>
        <begin position="235"/>
        <end position="255"/>
    </location>
</feature>
<evidence type="ECO:0000256" key="2">
    <source>
        <dbReference type="SAM" id="MobiDB-lite"/>
    </source>
</evidence>
<dbReference type="Pfam" id="PF00017">
    <property type="entry name" value="SH2"/>
    <property type="match status" value="1"/>
</dbReference>
<organism evidence="4 5">
    <name type="scientific">Coccomyxa subellipsoidea</name>
    <dbReference type="NCBI Taxonomy" id="248742"/>
    <lineage>
        <taxon>Eukaryota</taxon>
        <taxon>Viridiplantae</taxon>
        <taxon>Chlorophyta</taxon>
        <taxon>core chlorophytes</taxon>
        <taxon>Trebouxiophyceae</taxon>
        <taxon>Trebouxiophyceae incertae sedis</taxon>
        <taxon>Coccomyxaceae</taxon>
        <taxon>Coccomyxa</taxon>
    </lineage>
</organism>
<dbReference type="CDD" id="cd00173">
    <property type="entry name" value="SH2"/>
    <property type="match status" value="1"/>
</dbReference>
<dbReference type="EMBL" id="JALJOT010000003">
    <property type="protein sequence ID" value="KAK9916530.1"/>
    <property type="molecule type" value="Genomic_DNA"/>
</dbReference>
<keyword evidence="1" id="KW-0727">SH2 domain</keyword>
<feature type="compositionally biased region" description="Basic and acidic residues" evidence="2">
    <location>
        <begin position="71"/>
        <end position="81"/>
    </location>
</feature>
<feature type="compositionally biased region" description="Polar residues" evidence="2">
    <location>
        <begin position="306"/>
        <end position="317"/>
    </location>
</feature>
<evidence type="ECO:0000259" key="3">
    <source>
        <dbReference type="PROSITE" id="PS50001"/>
    </source>
</evidence>
<feature type="compositionally biased region" description="Polar residues" evidence="2">
    <location>
        <begin position="56"/>
        <end position="70"/>
    </location>
</feature>
<feature type="compositionally biased region" description="Polar residues" evidence="2">
    <location>
        <begin position="11"/>
        <end position="29"/>
    </location>
</feature>
<sequence length="879" mass="94461">MACTLAASLPQRLTTGHTPSDYPGNSSVLIGTGVSPGAMSQRYEDATLEKVKEETSSANHGSSSLGTSAPSHREGETRMEAAHQVASGPGGSTLYGGRGDVIEEEANRKDTSAADDLRELAAKGVCAPLWRTNQPVQPGTAELAVHTLQTGWCFYSGLEAAKRSNVWVASQSPAALAMLAAAGAAAGSSPASDRSQPPSESLMQALRGVADKGARNSAWLGASPTLREILEGRMADAGPSTPRSPFDNGAGPDLANQMQGYSTPEHKDTFALMGFNSSSTPSTATNIDLGSLPAPHSPEPGDARQMGSSHSTPSNTFLAELRRQQHQQQGRRSIDEEWNGSGERMGRAGNWMDEDFPGAERQLPTLSDNGGVRGRDPKHSPTQSNISAPPTFGDGFRPDYNGAMAAPPKAPAAAASVPQLPEKVMMALVSTPAMFAVPTSINKGFNPPFVLRVGVVSTAPTQIKATVAAYVLQKDQVANLEKWHPAQHVVTESLSGAIVTQTIVCHGPSHPKLPQPSPGKHTGVAEFVFDDLKFHSSSRMKPRWLAFALTLPTDDVLFVQYTVPTIVMSRQCDQHNKAMSILRGQLPWRKRQRPDTPGPASPAQPLRATMSAPIGGLDNIGPPAEDPCDGEWPLTTPYTFDRWRDMIERNCKYYSLIRPFDKDDLRMLAKVAGFFSNQASQRVAPFELTPGQWQAFGNWFMSYLRLFRCHQQLWMMRSPTAICGFGVDRTRAETLLAHQPSGTFLVRPSLSLAGAMVLSVVVDGVIKHMALDGNQLDTRSLEVWVRDVREAVELLDEATGQRTPKEQVFLLHYRRFGVVTDLVRPSATGAPIHMFSAHHYSLPQPGTQLLPSGGSMMSTGGGSVLPTVLSVSMSTGASQ</sequence>
<comment type="caution">
    <text evidence="4">The sequence shown here is derived from an EMBL/GenBank/DDBJ whole genome shotgun (WGS) entry which is preliminary data.</text>
</comment>
<feature type="compositionally biased region" description="Polar residues" evidence="2">
    <location>
        <begin position="275"/>
        <end position="288"/>
    </location>
</feature>
<dbReference type="InterPro" id="IPR000980">
    <property type="entry name" value="SH2"/>
</dbReference>
<feature type="domain" description="SH2" evidence="3">
    <location>
        <begin position="699"/>
        <end position="824"/>
    </location>
</feature>
<accession>A0ABR2YXS6</accession>
<name>A0ABR2YXS6_9CHLO</name>
<dbReference type="PROSITE" id="PS50001">
    <property type="entry name" value="SH2"/>
    <property type="match status" value="1"/>
</dbReference>
<feature type="region of interest" description="Disordered" evidence="2">
    <location>
        <begin position="275"/>
        <end position="401"/>
    </location>
</feature>
<dbReference type="InterPro" id="IPR036860">
    <property type="entry name" value="SH2_dom_sf"/>
</dbReference>
<evidence type="ECO:0000256" key="1">
    <source>
        <dbReference type="PROSITE-ProRule" id="PRU00191"/>
    </source>
</evidence>
<dbReference type="Gene3D" id="3.30.505.10">
    <property type="entry name" value="SH2 domain"/>
    <property type="match status" value="1"/>
</dbReference>
<keyword evidence="5" id="KW-1185">Reference proteome</keyword>
<protein>
    <recommendedName>
        <fullName evidence="3">SH2 domain-containing protein</fullName>
    </recommendedName>
</protein>
<evidence type="ECO:0000313" key="4">
    <source>
        <dbReference type="EMBL" id="KAK9916530.1"/>
    </source>
</evidence>
<dbReference type="Proteomes" id="UP001491310">
    <property type="component" value="Unassembled WGS sequence"/>
</dbReference>
<feature type="region of interest" description="Disordered" evidence="2">
    <location>
        <begin position="587"/>
        <end position="608"/>
    </location>
</feature>
<feature type="region of interest" description="Disordered" evidence="2">
    <location>
        <begin position="51"/>
        <end position="95"/>
    </location>
</feature>
<reference evidence="4 5" key="1">
    <citation type="journal article" date="2024" name="Nat. Commun.">
        <title>Phylogenomics reveals the evolutionary origins of lichenization in chlorophyte algae.</title>
        <authorList>
            <person name="Puginier C."/>
            <person name="Libourel C."/>
            <person name="Otte J."/>
            <person name="Skaloud P."/>
            <person name="Haon M."/>
            <person name="Grisel S."/>
            <person name="Petersen M."/>
            <person name="Berrin J.G."/>
            <person name="Delaux P.M."/>
            <person name="Dal Grande F."/>
            <person name="Keller J."/>
        </authorList>
    </citation>
    <scope>NUCLEOTIDE SEQUENCE [LARGE SCALE GENOMIC DNA]</scope>
    <source>
        <strain evidence="4 5">SAG 216-7</strain>
    </source>
</reference>
<dbReference type="SUPFAM" id="SSF55550">
    <property type="entry name" value="SH2 domain"/>
    <property type="match status" value="1"/>
</dbReference>